<dbReference type="InterPro" id="IPR039665">
    <property type="entry name" value="PH_APBB1IP"/>
</dbReference>
<name>A0A8C6TRD8_9GOBI</name>
<accession>A0A8C6TRD8</accession>
<dbReference type="GO" id="GO:0005886">
    <property type="term" value="C:plasma membrane"/>
    <property type="evidence" value="ECO:0007669"/>
    <property type="project" value="UniProtKB-SubCell"/>
</dbReference>
<keyword evidence="5" id="KW-0472">Membrane</keyword>
<evidence type="ECO:0000256" key="2">
    <source>
        <dbReference type="ARBA" id="ARBA00004245"/>
    </source>
</evidence>
<dbReference type="Gene3D" id="3.10.20.90">
    <property type="entry name" value="Phosphatidylinositol 3-kinase Catalytic Subunit, Chain A, domain 1"/>
    <property type="match status" value="1"/>
</dbReference>
<evidence type="ECO:0000313" key="13">
    <source>
        <dbReference type="Proteomes" id="UP000694523"/>
    </source>
</evidence>
<keyword evidence="13" id="KW-1185">Reference proteome</keyword>
<dbReference type="InterPro" id="IPR039664">
    <property type="entry name" value="GRB/APBB1IP"/>
</dbReference>
<dbReference type="InterPro" id="IPR029071">
    <property type="entry name" value="Ubiquitin-like_domsf"/>
</dbReference>
<dbReference type="FunFam" id="2.30.29.30:FF:000048">
    <property type="entry name" value="Ras association (RalGDS/AF-6) and pleckstrin homology domains 1"/>
    <property type="match status" value="1"/>
</dbReference>
<keyword evidence="6" id="KW-0206">Cytoskeleton</keyword>
<evidence type="ECO:0000313" key="12">
    <source>
        <dbReference type="Ensembl" id="ENSNMLP00000022148.1"/>
    </source>
</evidence>
<comment type="similarity">
    <text evidence="7">Belongs to the MRL family.</text>
</comment>
<evidence type="ECO:0000256" key="1">
    <source>
        <dbReference type="ARBA" id="ARBA00004202"/>
    </source>
</evidence>
<keyword evidence="3" id="KW-1003">Cell membrane</keyword>
<evidence type="ECO:0000256" key="5">
    <source>
        <dbReference type="ARBA" id="ARBA00023136"/>
    </source>
</evidence>
<keyword evidence="4" id="KW-0963">Cytoplasm</keyword>
<dbReference type="SUPFAM" id="SSF50729">
    <property type="entry name" value="PH domain-like"/>
    <property type="match status" value="1"/>
</dbReference>
<dbReference type="PROSITE" id="PS50200">
    <property type="entry name" value="RA"/>
    <property type="match status" value="1"/>
</dbReference>
<comment type="subcellular location">
    <subcellularLocation>
        <location evidence="1">Cell membrane</location>
        <topology evidence="1">Peripheral membrane protein</topology>
    </subcellularLocation>
    <subcellularLocation>
        <location evidence="2">Cytoplasm</location>
        <location evidence="2">Cytoskeleton</location>
    </subcellularLocation>
</comment>
<dbReference type="GO" id="GO:0005856">
    <property type="term" value="C:cytoskeleton"/>
    <property type="evidence" value="ECO:0007669"/>
    <property type="project" value="UniProtKB-SubCell"/>
</dbReference>
<dbReference type="SUPFAM" id="SSF54236">
    <property type="entry name" value="Ubiquitin-like"/>
    <property type="match status" value="1"/>
</dbReference>
<protein>
    <recommendedName>
        <fullName evidence="8">Amyloid beta A4 precursor protein-binding family B member 1-interacting protein</fullName>
    </recommendedName>
    <alternativeName>
        <fullName evidence="9">APBB1-interacting protein 1</fullName>
    </alternativeName>
</protein>
<evidence type="ECO:0000256" key="6">
    <source>
        <dbReference type="ARBA" id="ARBA00023212"/>
    </source>
</evidence>
<dbReference type="PANTHER" id="PTHR11243">
    <property type="entry name" value="GROWTH FACTOR RECEPTOR-BOUND PROTEIN"/>
    <property type="match status" value="1"/>
</dbReference>
<dbReference type="InterPro" id="IPR000159">
    <property type="entry name" value="RA_dom"/>
</dbReference>
<feature type="domain" description="PH" evidence="10">
    <location>
        <begin position="224"/>
        <end position="333"/>
    </location>
</feature>
<dbReference type="AlphaFoldDB" id="A0A8C6TRD8"/>
<dbReference type="InterPro" id="IPR001849">
    <property type="entry name" value="PH_domain"/>
</dbReference>
<dbReference type="InterPro" id="IPR011993">
    <property type="entry name" value="PH-like_dom_sf"/>
</dbReference>
<dbReference type="SMART" id="SM00314">
    <property type="entry name" value="RA"/>
    <property type="match status" value="1"/>
</dbReference>
<dbReference type="GO" id="GO:0007165">
    <property type="term" value="P:signal transduction"/>
    <property type="evidence" value="ECO:0007669"/>
    <property type="project" value="InterPro"/>
</dbReference>
<dbReference type="Gene3D" id="2.30.29.30">
    <property type="entry name" value="Pleckstrin-homology domain (PH domain)/Phosphotyrosine-binding domain (PTB)"/>
    <property type="match status" value="1"/>
</dbReference>
<dbReference type="Proteomes" id="UP000694523">
    <property type="component" value="Unplaced"/>
</dbReference>
<evidence type="ECO:0000256" key="3">
    <source>
        <dbReference type="ARBA" id="ARBA00022475"/>
    </source>
</evidence>
<sequence>ENTDHVNLMKCLAKESRKSLNELEDNDLDALMNDLIADLNASEVKLAAEIEGLGPPSATKLDLPAPKGPDEIEAQIKAEKIKLALEKLKEAKVKKLVVKVMMDDGSAKTLMVDERQNVREVMENMFEKTHCDCNVNWSLCETNHELQLERFFEDHENMVEPLLAWTRDTENQVLFKEMPEKYEVFKNPQNFYLWKKDRKTLRDMKDKDKEILIKENFCGTSTIVPDLEGVLHLKEDGKKSWKQRLFQLRASGIYYVPKGKTKSSRDLVCFVQFDNVNVYYGQDCKSKYKAPTDFCFVLKHPQIQKESQYIKYVCCDDETTMKLWVTGIRIAKYGAALYENYKTSEKKAAVSAMFSNHSTPSSSSQSTPSPTIRGTPQNHSLFSSMYFHQIRVKCSAQ</sequence>
<dbReference type="SMART" id="SM00233">
    <property type="entry name" value="PH"/>
    <property type="match status" value="1"/>
</dbReference>
<evidence type="ECO:0000256" key="8">
    <source>
        <dbReference type="ARBA" id="ARBA00040699"/>
    </source>
</evidence>
<proteinExistence type="inferred from homology"/>
<evidence type="ECO:0000256" key="9">
    <source>
        <dbReference type="ARBA" id="ARBA00042746"/>
    </source>
</evidence>
<dbReference type="GO" id="GO:0005829">
    <property type="term" value="C:cytosol"/>
    <property type="evidence" value="ECO:0007669"/>
    <property type="project" value="TreeGrafter"/>
</dbReference>
<feature type="domain" description="Ras-associating" evidence="11">
    <location>
        <begin position="94"/>
        <end position="180"/>
    </location>
</feature>
<dbReference type="Pfam" id="PF00169">
    <property type="entry name" value="PH"/>
    <property type="match status" value="1"/>
</dbReference>
<reference evidence="12" key="2">
    <citation type="submission" date="2025-09" db="UniProtKB">
        <authorList>
            <consortium name="Ensembl"/>
        </authorList>
    </citation>
    <scope>IDENTIFICATION</scope>
</reference>
<evidence type="ECO:0000256" key="4">
    <source>
        <dbReference type="ARBA" id="ARBA00022490"/>
    </source>
</evidence>
<evidence type="ECO:0000259" key="10">
    <source>
        <dbReference type="PROSITE" id="PS50003"/>
    </source>
</evidence>
<evidence type="ECO:0000256" key="7">
    <source>
        <dbReference type="ARBA" id="ARBA00038382"/>
    </source>
</evidence>
<dbReference type="CDD" id="cd01259">
    <property type="entry name" value="PH_APBB1IP"/>
    <property type="match status" value="1"/>
</dbReference>
<organism evidence="12 13">
    <name type="scientific">Neogobius melanostomus</name>
    <name type="common">round goby</name>
    <dbReference type="NCBI Taxonomy" id="47308"/>
    <lineage>
        <taxon>Eukaryota</taxon>
        <taxon>Metazoa</taxon>
        <taxon>Chordata</taxon>
        <taxon>Craniata</taxon>
        <taxon>Vertebrata</taxon>
        <taxon>Euteleostomi</taxon>
        <taxon>Actinopterygii</taxon>
        <taxon>Neopterygii</taxon>
        <taxon>Teleostei</taxon>
        <taxon>Neoteleostei</taxon>
        <taxon>Acanthomorphata</taxon>
        <taxon>Gobiaria</taxon>
        <taxon>Gobiiformes</taxon>
        <taxon>Gobioidei</taxon>
        <taxon>Gobiidae</taxon>
        <taxon>Benthophilinae</taxon>
        <taxon>Neogobiini</taxon>
        <taxon>Neogobius</taxon>
    </lineage>
</organism>
<dbReference type="PANTHER" id="PTHR11243:SF14">
    <property type="entry name" value="AMYLOID BETA A4 PRECURSOR PROTEIN-BINDING FAMILY B MEMBER 1-INTERACTING PROTEIN"/>
    <property type="match status" value="1"/>
</dbReference>
<dbReference type="Ensembl" id="ENSNMLT00000024814.1">
    <property type="protein sequence ID" value="ENSNMLP00000022148.1"/>
    <property type="gene ID" value="ENSNMLG00000014327.1"/>
</dbReference>
<reference evidence="12" key="1">
    <citation type="submission" date="2025-08" db="UniProtKB">
        <authorList>
            <consortium name="Ensembl"/>
        </authorList>
    </citation>
    <scope>IDENTIFICATION</scope>
</reference>
<dbReference type="PROSITE" id="PS50003">
    <property type="entry name" value="PH_DOMAIN"/>
    <property type="match status" value="1"/>
</dbReference>
<dbReference type="Pfam" id="PF21989">
    <property type="entry name" value="RA_2"/>
    <property type="match status" value="1"/>
</dbReference>
<evidence type="ECO:0000259" key="11">
    <source>
        <dbReference type="PROSITE" id="PS50200"/>
    </source>
</evidence>